<dbReference type="SUPFAM" id="SSF56091">
    <property type="entry name" value="DNA ligase/mRNA capping enzyme, catalytic domain"/>
    <property type="match status" value="1"/>
</dbReference>
<dbReference type="HOGENOM" id="CLU_081554_0_0_5"/>
<dbReference type="STRING" id="78245.Xaut_3737"/>
<proteinExistence type="predicted"/>
<keyword evidence="3" id="KW-1185">Reference proteome</keyword>
<dbReference type="eggNOG" id="COG1423">
    <property type="taxonomic scope" value="Bacteria"/>
</dbReference>
<evidence type="ECO:0000313" key="3">
    <source>
        <dbReference type="Proteomes" id="UP000002417"/>
    </source>
</evidence>
<dbReference type="KEGG" id="xau:Xaut_3737"/>
<gene>
    <name evidence="2" type="ordered locus">Xaut_3737</name>
</gene>
<dbReference type="PANTHER" id="PTHR43883:SF1">
    <property type="entry name" value="GLUCONOKINASE"/>
    <property type="match status" value="1"/>
</dbReference>
<protein>
    <submittedName>
        <fullName evidence="2">DNA ligase III-like protein</fullName>
    </submittedName>
</protein>
<dbReference type="InterPro" id="IPR021122">
    <property type="entry name" value="RNA_ligase_dom_REL/Rnl2"/>
</dbReference>
<sequence>MTDFFRFPSTPHLAWLGGATVPREDKLLSPSHARALLAGEVVVEEKIDGANVGFSLAKDGTLLVQNRGQYLTSPYTGQFARLPEWLAHHGERIRDQLDASLLLFGEWSAARHSIEYNRLPDWLLVFDVYDREAARFWSTSRRNALASAAGLKIVPTLLRGLTNLAELEHLLAERSSRYRAGPMEGVIVRSENLDWSKSRAKLVHADFTQAIDEHWSRRHVKWNRVDWSVR</sequence>
<dbReference type="Gene3D" id="3.30.470.30">
    <property type="entry name" value="DNA ligase/mRNA capping enzyme"/>
    <property type="match status" value="1"/>
</dbReference>
<feature type="domain" description="RNA ligase" evidence="1">
    <location>
        <begin position="40"/>
        <end position="203"/>
    </location>
</feature>
<keyword evidence="2" id="KW-0436">Ligase</keyword>
<dbReference type="Proteomes" id="UP000002417">
    <property type="component" value="Chromosome"/>
</dbReference>
<dbReference type="PANTHER" id="PTHR43883">
    <property type="entry name" value="SLR0207 PROTEIN"/>
    <property type="match status" value="1"/>
</dbReference>
<evidence type="ECO:0000259" key="1">
    <source>
        <dbReference type="Pfam" id="PF09414"/>
    </source>
</evidence>
<dbReference type="GO" id="GO:0016874">
    <property type="term" value="F:ligase activity"/>
    <property type="evidence" value="ECO:0007669"/>
    <property type="project" value="UniProtKB-KW"/>
</dbReference>
<accession>A7ILS0</accession>
<evidence type="ECO:0000313" key="2">
    <source>
        <dbReference type="EMBL" id="ABS68963.1"/>
    </source>
</evidence>
<name>A7ILS0_XANP2</name>
<dbReference type="EMBL" id="CP000781">
    <property type="protein sequence ID" value="ABS68963.1"/>
    <property type="molecule type" value="Genomic_DNA"/>
</dbReference>
<reference evidence="2 3" key="1">
    <citation type="submission" date="2007-07" db="EMBL/GenBank/DDBJ databases">
        <title>Complete sequence of chromosome of Xanthobacter autotrophicus Py2.</title>
        <authorList>
            <consortium name="US DOE Joint Genome Institute"/>
            <person name="Copeland A."/>
            <person name="Lucas S."/>
            <person name="Lapidus A."/>
            <person name="Barry K."/>
            <person name="Glavina del Rio T."/>
            <person name="Hammon N."/>
            <person name="Israni S."/>
            <person name="Dalin E."/>
            <person name="Tice H."/>
            <person name="Pitluck S."/>
            <person name="Sims D."/>
            <person name="Brettin T."/>
            <person name="Bruce D."/>
            <person name="Detter J.C."/>
            <person name="Han C."/>
            <person name="Tapia R."/>
            <person name="Brainard J."/>
            <person name="Schmutz J."/>
            <person name="Larimer F."/>
            <person name="Land M."/>
            <person name="Hauser L."/>
            <person name="Kyrpides N."/>
            <person name="Kim E."/>
            <person name="Ensigns S.A."/>
            <person name="Richardson P."/>
        </authorList>
    </citation>
    <scope>NUCLEOTIDE SEQUENCE [LARGE SCALE GENOMIC DNA]</scope>
    <source>
        <strain evidence="3">ATCC BAA-1158 / Py2</strain>
    </source>
</reference>
<dbReference type="OrthoDB" id="255834at2"/>
<organism evidence="2 3">
    <name type="scientific">Xanthobacter autotrophicus (strain ATCC BAA-1158 / Py2)</name>
    <dbReference type="NCBI Taxonomy" id="78245"/>
    <lineage>
        <taxon>Bacteria</taxon>
        <taxon>Pseudomonadati</taxon>
        <taxon>Pseudomonadota</taxon>
        <taxon>Alphaproteobacteria</taxon>
        <taxon>Hyphomicrobiales</taxon>
        <taxon>Xanthobacteraceae</taxon>
        <taxon>Xanthobacter</taxon>
    </lineage>
</organism>
<dbReference type="AlphaFoldDB" id="A7ILS0"/>
<dbReference type="InterPro" id="IPR052732">
    <property type="entry name" value="Cell-binding_unc_protein"/>
</dbReference>
<dbReference type="Pfam" id="PF09414">
    <property type="entry name" value="RNA_ligase"/>
    <property type="match status" value="1"/>
</dbReference>